<dbReference type="AlphaFoldDB" id="A0A432YTW7"/>
<dbReference type="RefSeq" id="WP_074668965.1">
    <property type="nucleotide sequence ID" value="NZ_JBHUMT010000013.1"/>
</dbReference>
<accession>A0A432YTW7</accession>
<reference evidence="2 3" key="1">
    <citation type="journal article" date="2011" name="Front. Microbiol.">
        <title>Genomic signatures of strain selection and enhancement in Bacillus atrophaeus var. globigii, a historical biowarfare simulant.</title>
        <authorList>
            <person name="Gibbons H.S."/>
            <person name="Broomall S.M."/>
            <person name="McNew L.A."/>
            <person name="Daligault H."/>
            <person name="Chapman C."/>
            <person name="Bruce D."/>
            <person name="Karavis M."/>
            <person name="Krepps M."/>
            <person name="McGregor P.A."/>
            <person name="Hong C."/>
            <person name="Park K.H."/>
            <person name="Akmal A."/>
            <person name="Feldman A."/>
            <person name="Lin J.S."/>
            <person name="Chang W.E."/>
            <person name="Higgs B.W."/>
            <person name="Demirev P."/>
            <person name="Lindquist J."/>
            <person name="Liem A."/>
            <person name="Fochler E."/>
            <person name="Read T.D."/>
            <person name="Tapia R."/>
            <person name="Johnson S."/>
            <person name="Bishop-Lilly K.A."/>
            <person name="Detter C."/>
            <person name="Han C."/>
            <person name="Sozhamannan S."/>
            <person name="Rosenzweig C.N."/>
            <person name="Skowronski E.W."/>
        </authorList>
    </citation>
    <scope>NUCLEOTIDE SEQUENCE [LARGE SCALE GENOMIC DNA]</scope>
    <source>
        <strain evidence="2 3">TPS4-2</strain>
    </source>
</reference>
<gene>
    <name evidence="2" type="ORF">CWI73_05625</name>
</gene>
<dbReference type="Pfam" id="PF12065">
    <property type="entry name" value="DUF3545"/>
    <property type="match status" value="1"/>
</dbReference>
<evidence type="ECO:0000313" key="3">
    <source>
        <dbReference type="Proteomes" id="UP000288361"/>
    </source>
</evidence>
<comment type="caution">
    <text evidence="2">The sequence shown here is derived from an EMBL/GenBank/DDBJ whole genome shotgun (WGS) entry which is preliminary data.</text>
</comment>
<organism evidence="2 3">
    <name type="scientific">Idiomarina piscisalsi</name>
    <dbReference type="NCBI Taxonomy" id="1096243"/>
    <lineage>
        <taxon>Bacteria</taxon>
        <taxon>Pseudomonadati</taxon>
        <taxon>Pseudomonadota</taxon>
        <taxon>Gammaproteobacteria</taxon>
        <taxon>Alteromonadales</taxon>
        <taxon>Idiomarinaceae</taxon>
        <taxon>Idiomarina</taxon>
    </lineage>
</organism>
<proteinExistence type="predicted"/>
<dbReference type="EMBL" id="PIQA01000003">
    <property type="protein sequence ID" value="RUO66760.1"/>
    <property type="molecule type" value="Genomic_DNA"/>
</dbReference>
<dbReference type="InterPro" id="IPR021932">
    <property type="entry name" value="DUF3545"/>
</dbReference>
<protein>
    <submittedName>
        <fullName evidence="2">DUF3545 domain-containing protein</fullName>
    </submittedName>
</protein>
<evidence type="ECO:0000313" key="2">
    <source>
        <dbReference type="EMBL" id="RUO66760.1"/>
    </source>
</evidence>
<dbReference type="Proteomes" id="UP000288361">
    <property type="component" value="Unassembled WGS sequence"/>
</dbReference>
<name>A0A432YTW7_9GAMM</name>
<feature type="compositionally biased region" description="Basic and acidic residues" evidence="1">
    <location>
        <begin position="1"/>
        <end position="15"/>
    </location>
</feature>
<sequence length="56" mass="6794">MDHSEELQKVNDKSGKGRAAKRKWREIEQLKEKYRLREELAEMDYSLDLDLEEIEL</sequence>
<feature type="region of interest" description="Disordered" evidence="1">
    <location>
        <begin position="1"/>
        <end position="22"/>
    </location>
</feature>
<evidence type="ECO:0000256" key="1">
    <source>
        <dbReference type="SAM" id="MobiDB-lite"/>
    </source>
</evidence>